<protein>
    <submittedName>
        <fullName evidence="1">Uncharacterized protein</fullName>
    </submittedName>
</protein>
<proteinExistence type="predicted"/>
<reference evidence="1 2" key="1">
    <citation type="journal article" date="2018" name="Aquat. Microb. Ecol.">
        <title>Gammaproteobacterial methanotrophs dominate.</title>
        <authorList>
            <person name="Rissanen A.J."/>
            <person name="Saarenheimo J."/>
            <person name="Tiirola M."/>
            <person name="Peura S."/>
            <person name="Aalto S.L."/>
            <person name="Karvinen A."/>
            <person name="Nykanen H."/>
        </authorList>
    </citation>
    <scope>NUCLEOTIDE SEQUENCE [LARGE SCALE GENOMIC DNA]</scope>
    <source>
        <strain evidence="1">AMbin10</strain>
    </source>
</reference>
<sequence length="87" mass="9719">MNAVMSLISPTLRFFFYVASLRRCVRPSFCSFAVLLGCGFGQSFFLTQRRNVKSKALIQQHSALILLCMFLWASNAQAAGQTPILIL</sequence>
<dbReference type="Proteomes" id="UP000249396">
    <property type="component" value="Unassembled WGS sequence"/>
</dbReference>
<dbReference type="AlphaFoldDB" id="A0A2W4R011"/>
<comment type="caution">
    <text evidence="1">The sequence shown here is derived from an EMBL/GenBank/DDBJ whole genome shotgun (WGS) entry which is preliminary data.</text>
</comment>
<name>A0A2W4R011_9GAMM</name>
<evidence type="ECO:0000313" key="2">
    <source>
        <dbReference type="Proteomes" id="UP000249396"/>
    </source>
</evidence>
<feature type="non-terminal residue" evidence="1">
    <location>
        <position position="87"/>
    </location>
</feature>
<gene>
    <name evidence="1" type="ORF">DM484_14820</name>
</gene>
<dbReference type="EMBL" id="QJPH01000336">
    <property type="protein sequence ID" value="PZN77402.1"/>
    <property type="molecule type" value="Genomic_DNA"/>
</dbReference>
<evidence type="ECO:0000313" key="1">
    <source>
        <dbReference type="EMBL" id="PZN77402.1"/>
    </source>
</evidence>
<organism evidence="1 2">
    <name type="scientific">Candidatus Methylumidiphilus alinenensis</name>
    <dbReference type="NCBI Taxonomy" id="2202197"/>
    <lineage>
        <taxon>Bacteria</taxon>
        <taxon>Pseudomonadati</taxon>
        <taxon>Pseudomonadota</taxon>
        <taxon>Gammaproteobacteria</taxon>
        <taxon>Methylococcales</taxon>
        <taxon>Candidatus Methylumidiphilus</taxon>
    </lineage>
</organism>
<accession>A0A2W4R011</accession>